<dbReference type="EMBL" id="BAAAEI010000003">
    <property type="protein sequence ID" value="GAA0343744.1"/>
    <property type="molecule type" value="Genomic_DNA"/>
</dbReference>
<gene>
    <name evidence="1" type="ORF">GCM10009092_05430</name>
</gene>
<name>A0ABN0WPX9_9ALTE</name>
<evidence type="ECO:0000313" key="2">
    <source>
        <dbReference type="Proteomes" id="UP001501757"/>
    </source>
</evidence>
<proteinExistence type="predicted"/>
<dbReference type="RefSeq" id="WP_146027201.1">
    <property type="nucleotide sequence ID" value="NZ_BAAAEI010000003.1"/>
</dbReference>
<accession>A0ABN0WPX9</accession>
<reference evidence="1 2" key="1">
    <citation type="journal article" date="2019" name="Int. J. Syst. Evol. Microbiol.">
        <title>The Global Catalogue of Microorganisms (GCM) 10K type strain sequencing project: providing services to taxonomists for standard genome sequencing and annotation.</title>
        <authorList>
            <consortium name="The Broad Institute Genomics Platform"/>
            <consortium name="The Broad Institute Genome Sequencing Center for Infectious Disease"/>
            <person name="Wu L."/>
            <person name="Ma J."/>
        </authorList>
    </citation>
    <scope>NUCLEOTIDE SEQUENCE [LARGE SCALE GENOMIC DNA]</scope>
    <source>
        <strain evidence="1 2">JCM 13378</strain>
    </source>
</reference>
<sequence length="63" mass="6769">MTTQALIKDIESLSATLNEQQLSQFLDIMDAMAVLLAEAQSKAEAVPLKNQTVSRALDAVGVH</sequence>
<comment type="caution">
    <text evidence="1">The sequence shown here is derived from an EMBL/GenBank/DDBJ whole genome shotgun (WGS) entry which is preliminary data.</text>
</comment>
<evidence type="ECO:0000313" key="1">
    <source>
        <dbReference type="EMBL" id="GAA0343744.1"/>
    </source>
</evidence>
<keyword evidence="2" id="KW-1185">Reference proteome</keyword>
<protein>
    <submittedName>
        <fullName evidence="1">Uncharacterized protein</fullName>
    </submittedName>
</protein>
<organism evidence="1 2">
    <name type="scientific">Bowmanella denitrificans</name>
    <dbReference type="NCBI Taxonomy" id="366582"/>
    <lineage>
        <taxon>Bacteria</taxon>
        <taxon>Pseudomonadati</taxon>
        <taxon>Pseudomonadota</taxon>
        <taxon>Gammaproteobacteria</taxon>
        <taxon>Alteromonadales</taxon>
        <taxon>Alteromonadaceae</taxon>
        <taxon>Bowmanella</taxon>
    </lineage>
</organism>
<dbReference type="Proteomes" id="UP001501757">
    <property type="component" value="Unassembled WGS sequence"/>
</dbReference>